<evidence type="ECO:0000313" key="10">
    <source>
        <dbReference type="Proteomes" id="UP001152759"/>
    </source>
</evidence>
<dbReference type="InterPro" id="IPR054549">
    <property type="entry name" value="UVB_sens_RUS_dom"/>
</dbReference>
<evidence type="ECO:0000256" key="3">
    <source>
        <dbReference type="ARBA" id="ARBA00022692"/>
    </source>
</evidence>
<accession>A0A9P0AN93</accession>
<dbReference type="AlphaFoldDB" id="A0A9P0AN93"/>
<dbReference type="EMBL" id="OU963869">
    <property type="protein sequence ID" value="CAH0394998.1"/>
    <property type="molecule type" value="Genomic_DNA"/>
</dbReference>
<evidence type="ECO:0000313" key="9">
    <source>
        <dbReference type="EMBL" id="CAH0394998.1"/>
    </source>
</evidence>
<comment type="subcellular location">
    <subcellularLocation>
        <location evidence="1">Membrane</location>
    </subcellularLocation>
</comment>
<feature type="domain" description="Protein root UVB sensitive/RUS" evidence="7">
    <location>
        <begin position="52"/>
        <end position="282"/>
    </location>
</feature>
<evidence type="ECO:0000256" key="6">
    <source>
        <dbReference type="SAM" id="Phobius"/>
    </source>
</evidence>
<evidence type="ECO:0000259" key="7">
    <source>
        <dbReference type="Pfam" id="PF04884"/>
    </source>
</evidence>
<feature type="domain" description="Root UVB sensitive protein C-terminal" evidence="8">
    <location>
        <begin position="432"/>
        <end position="478"/>
    </location>
</feature>
<dbReference type="Proteomes" id="UP001152759">
    <property type="component" value="Chromosome 8"/>
</dbReference>
<keyword evidence="3 6" id="KW-0812">Transmembrane</keyword>
<evidence type="ECO:0000256" key="1">
    <source>
        <dbReference type="ARBA" id="ARBA00004370"/>
    </source>
</evidence>
<evidence type="ECO:0000256" key="2">
    <source>
        <dbReference type="ARBA" id="ARBA00007558"/>
    </source>
</evidence>
<dbReference type="Pfam" id="PF24160">
    <property type="entry name" value="UVB_sens_C"/>
    <property type="match status" value="2"/>
</dbReference>
<feature type="domain" description="Root UVB sensitive protein C-terminal" evidence="8">
    <location>
        <begin position="286"/>
        <end position="389"/>
    </location>
</feature>
<comment type="similarity">
    <text evidence="2">Belongs to the RUS1 family.</text>
</comment>
<dbReference type="InterPro" id="IPR006968">
    <property type="entry name" value="RUS_fam"/>
</dbReference>
<sequence>MEQEILLKEKYGCLGAESVYVKPADQDSVIRIDESKVRSGSQRSNILLFFKQFFNEVFLPQGYPYTVSDDYWSYQYWDTVQAFCSSICGSLTTHAIMKGVGVGDTAATPLAAAVTWILKDGTGMTGRIAFAWWKGSRLDAECKAWRLMADVLNDIAMLAEMLLPYVPNYTTIILCASQSAKAIVGVAGGATRAAITQHQAIRGNMGDVSAKDGSQETCINLLASFVGIFLLTTVTNAFCVWALFVILASCHIYANYQAVLSLRLISLNTERMNLILKHYFSSKNEVPTPREVNAQESIIPGSGLTTKQLCGFDIYLGCSLQHSLKNRVISAEELKSMPEKLCCDNFMLLIDPENCIIRVVFREHESAHDVIQAYFTAVCMAIMLSVSKTTRLAHLPDPAMINKNPGRIMSDVTQPYDFLVCTGKSYSGGIPSEEQIAKVLESNNEISKAFKIFMDLLETQGWKTDRHHFIVDEWRASWPLYRSSDNRSETRKKK</sequence>
<organism evidence="9 10">
    <name type="scientific">Bemisia tabaci</name>
    <name type="common">Sweetpotato whitefly</name>
    <name type="synonym">Aleurodes tabaci</name>
    <dbReference type="NCBI Taxonomy" id="7038"/>
    <lineage>
        <taxon>Eukaryota</taxon>
        <taxon>Metazoa</taxon>
        <taxon>Ecdysozoa</taxon>
        <taxon>Arthropoda</taxon>
        <taxon>Hexapoda</taxon>
        <taxon>Insecta</taxon>
        <taxon>Pterygota</taxon>
        <taxon>Neoptera</taxon>
        <taxon>Paraneoptera</taxon>
        <taxon>Hemiptera</taxon>
        <taxon>Sternorrhyncha</taxon>
        <taxon>Aleyrodoidea</taxon>
        <taxon>Aleyrodidae</taxon>
        <taxon>Aleyrodinae</taxon>
        <taxon>Bemisia</taxon>
    </lineage>
</organism>
<keyword evidence="4 6" id="KW-1133">Transmembrane helix</keyword>
<evidence type="ECO:0000259" key="8">
    <source>
        <dbReference type="Pfam" id="PF24160"/>
    </source>
</evidence>
<dbReference type="Pfam" id="PF04884">
    <property type="entry name" value="UVB_sens_prot"/>
    <property type="match status" value="1"/>
</dbReference>
<name>A0A9P0AN93_BEMTA</name>
<dbReference type="InterPro" id="IPR055412">
    <property type="entry name" value="UVB_sens_C"/>
</dbReference>
<protein>
    <submittedName>
        <fullName evidence="9">Uncharacterized protein</fullName>
    </submittedName>
</protein>
<keyword evidence="10" id="KW-1185">Reference proteome</keyword>
<evidence type="ECO:0000256" key="5">
    <source>
        <dbReference type="ARBA" id="ARBA00023136"/>
    </source>
</evidence>
<proteinExistence type="inferred from homology"/>
<dbReference type="PANTHER" id="PTHR12770:SF31">
    <property type="entry name" value="RUS FAMILY MEMBER 1"/>
    <property type="match status" value="1"/>
</dbReference>
<dbReference type="GO" id="GO:0016020">
    <property type="term" value="C:membrane"/>
    <property type="evidence" value="ECO:0007669"/>
    <property type="project" value="UniProtKB-SubCell"/>
</dbReference>
<dbReference type="PANTHER" id="PTHR12770">
    <property type="entry name" value="RUS1 FAMILY PROTEIN C16ORF58"/>
    <property type="match status" value="1"/>
</dbReference>
<gene>
    <name evidence="9" type="ORF">BEMITA_LOCUS13236</name>
</gene>
<reference evidence="9" key="1">
    <citation type="submission" date="2021-12" db="EMBL/GenBank/DDBJ databases">
        <authorList>
            <person name="King R."/>
        </authorList>
    </citation>
    <scope>NUCLEOTIDE SEQUENCE</scope>
</reference>
<evidence type="ECO:0000256" key="4">
    <source>
        <dbReference type="ARBA" id="ARBA00022989"/>
    </source>
</evidence>
<feature type="transmembrane region" description="Helical" evidence="6">
    <location>
        <begin position="221"/>
        <end position="254"/>
    </location>
</feature>
<dbReference type="KEGG" id="btab:109029796"/>
<keyword evidence="5 6" id="KW-0472">Membrane</keyword>